<dbReference type="InterPro" id="IPR009926">
    <property type="entry name" value="T3SS_YcgR_PilZN"/>
</dbReference>
<reference evidence="4" key="1">
    <citation type="submission" date="2016-10" db="EMBL/GenBank/DDBJ databases">
        <authorList>
            <person name="Varghese N."/>
            <person name="Submissions S."/>
        </authorList>
    </citation>
    <scope>NUCLEOTIDE SEQUENCE [LARGE SCALE GENOMIC DNA]</scope>
    <source>
        <strain evidence="4">LMG 24000</strain>
    </source>
</reference>
<keyword evidence="3" id="KW-0969">Cilium</keyword>
<dbReference type="OrthoDB" id="8956452at2"/>
<keyword evidence="4" id="KW-1185">Reference proteome</keyword>
<sequence>MSSNELAEEESIVASGLALKPDDIPLATPLSWPIVDEDGALLREHGASIASEEERSFLFAHFKPRRKETTVAGATAAQPESEVPPPSSLSEMHLPIGALLGVRSLIGMGRPMHPARVIGFSPSQVLFITPPVANGKATPVEINENLDIVAIASQAVYRFTCTVEALGNNPFHYIVLSKPGAIRRLRERRSIRVRAHLAVRYGTEANEAWDGIGLADGVSSLGLSLSTTSALGRIGERLRLSFWVTSCEVETLIETRAVIRNLQADEKRPGLTAHGIEFDVLEPTMQTALKAFVFDRQDDVYIWNSLTRA</sequence>
<evidence type="ECO:0000256" key="1">
    <source>
        <dbReference type="SAM" id="MobiDB-lite"/>
    </source>
</evidence>
<gene>
    <name evidence="3" type="ORF">SAMN05192564_10985</name>
</gene>
<protein>
    <submittedName>
        <fullName evidence="3">C-di-GMP-binding flagellar brake protein YcgR, contains PilZNR and PilZ domains</fullName>
    </submittedName>
</protein>
<evidence type="ECO:0000259" key="2">
    <source>
        <dbReference type="Pfam" id="PF12945"/>
    </source>
</evidence>
<dbReference type="Proteomes" id="UP000198638">
    <property type="component" value="Unassembled WGS sequence"/>
</dbReference>
<dbReference type="EMBL" id="FNRQ01000009">
    <property type="protein sequence ID" value="SEB21353.1"/>
    <property type="molecule type" value="Genomic_DNA"/>
</dbReference>
<feature type="domain" description="Type III secretion system flagellar brake protein YcgR PilZN" evidence="2">
    <location>
        <begin position="112"/>
        <end position="179"/>
    </location>
</feature>
<keyword evidence="3" id="KW-0966">Cell projection</keyword>
<accession>A0A1H4HHR9</accession>
<organism evidence="3 4">
    <name type="scientific">Paraburkholderia sartisoli</name>
    <dbReference type="NCBI Taxonomy" id="83784"/>
    <lineage>
        <taxon>Bacteria</taxon>
        <taxon>Pseudomonadati</taxon>
        <taxon>Pseudomonadota</taxon>
        <taxon>Betaproteobacteria</taxon>
        <taxon>Burkholderiales</taxon>
        <taxon>Burkholderiaceae</taxon>
        <taxon>Paraburkholderia</taxon>
    </lineage>
</organism>
<dbReference type="AlphaFoldDB" id="A0A1H4HHR9"/>
<name>A0A1H4HHR9_9BURK</name>
<evidence type="ECO:0000313" key="3">
    <source>
        <dbReference type="EMBL" id="SEB21353.1"/>
    </source>
</evidence>
<dbReference type="Pfam" id="PF12945">
    <property type="entry name" value="PilZNR"/>
    <property type="match status" value="1"/>
</dbReference>
<dbReference type="RefSeq" id="WP_090536983.1">
    <property type="nucleotide sequence ID" value="NZ_FNRQ01000009.1"/>
</dbReference>
<keyword evidence="3" id="KW-0282">Flagellum</keyword>
<dbReference type="SUPFAM" id="SSF141371">
    <property type="entry name" value="PilZ domain-like"/>
    <property type="match status" value="1"/>
</dbReference>
<proteinExistence type="predicted"/>
<feature type="region of interest" description="Disordered" evidence="1">
    <location>
        <begin position="69"/>
        <end position="89"/>
    </location>
</feature>
<dbReference type="STRING" id="83784.SAMN05192564_10985"/>
<evidence type="ECO:0000313" key="4">
    <source>
        <dbReference type="Proteomes" id="UP000198638"/>
    </source>
</evidence>